<reference evidence="2" key="1">
    <citation type="journal article" date="2020" name="Nature">
        <title>Giant virus diversity and host interactions through global metagenomics.</title>
        <authorList>
            <person name="Schulz F."/>
            <person name="Roux S."/>
            <person name="Paez-Espino D."/>
            <person name="Jungbluth S."/>
            <person name="Walsh D.A."/>
            <person name="Denef V.J."/>
            <person name="McMahon K.D."/>
            <person name="Konstantinidis K.T."/>
            <person name="Eloe-Fadrosh E.A."/>
            <person name="Kyrpides N.C."/>
            <person name="Woyke T."/>
        </authorList>
    </citation>
    <scope>NUCLEOTIDE SEQUENCE</scope>
    <source>
        <strain evidence="2">GVMAG-M-3300023174-60</strain>
    </source>
</reference>
<organism evidence="2">
    <name type="scientific">viral metagenome</name>
    <dbReference type="NCBI Taxonomy" id="1070528"/>
    <lineage>
        <taxon>unclassified sequences</taxon>
        <taxon>metagenomes</taxon>
        <taxon>organismal metagenomes</taxon>
    </lineage>
</organism>
<accession>A0A6C0DVL6</accession>
<protein>
    <submittedName>
        <fullName evidence="2">Uncharacterized protein</fullName>
    </submittedName>
</protein>
<dbReference type="AlphaFoldDB" id="A0A6C0DVL6"/>
<name>A0A6C0DVL6_9ZZZZ</name>
<dbReference type="EMBL" id="MN739677">
    <property type="protein sequence ID" value="QHT20059.1"/>
    <property type="molecule type" value="Genomic_DNA"/>
</dbReference>
<evidence type="ECO:0000313" key="2">
    <source>
        <dbReference type="EMBL" id="QHT20059.1"/>
    </source>
</evidence>
<sequence length="177" mass="21165">MDAEMSVPYFQETMNSVETGAEMDEDGSDINTSDNESTERDIEWELEHLKKYDNMKQLDILRREIGHIVAHNVLPPEEWYNERFVYIHTYSQLGWAHMAKRFHNNDQYIHDTALYIMRLLDELIEERGTKPTFHIPTYHRVIHEIRNVWNYYSRLYMAGEEDSDVMDLIEGMMSLGR</sequence>
<feature type="region of interest" description="Disordered" evidence="1">
    <location>
        <begin position="18"/>
        <end position="38"/>
    </location>
</feature>
<evidence type="ECO:0000256" key="1">
    <source>
        <dbReference type="SAM" id="MobiDB-lite"/>
    </source>
</evidence>
<proteinExistence type="predicted"/>